<dbReference type="GO" id="GO:0005829">
    <property type="term" value="C:cytosol"/>
    <property type="evidence" value="ECO:0007669"/>
    <property type="project" value="TreeGrafter"/>
</dbReference>
<dbReference type="GO" id="GO:0036307">
    <property type="term" value="F:23S rRNA (adenine(2030)-N(6))-methyltransferase activity"/>
    <property type="evidence" value="ECO:0007669"/>
    <property type="project" value="UniProtKB-UniRule"/>
</dbReference>
<feature type="binding site" evidence="1">
    <location>
        <position position="108"/>
    </location>
    <ligand>
        <name>S-adenosyl-L-methionine</name>
        <dbReference type="ChEBI" id="CHEBI:59789"/>
    </ligand>
</feature>
<protein>
    <recommendedName>
        <fullName evidence="1">Ribosomal RNA large subunit methyltransferase J</fullName>
        <ecNumber evidence="1">2.1.1.266</ecNumber>
    </recommendedName>
    <alternativeName>
        <fullName evidence="1">23S rRNA (adenine(2030)-N6)-methyltransferase</fullName>
    </alternativeName>
    <alternativeName>
        <fullName evidence="1">23S rRNA m6A2030 methyltransferase</fullName>
    </alternativeName>
</protein>
<feature type="binding site" evidence="1">
    <location>
        <position position="172"/>
    </location>
    <ligand>
        <name>S-adenosyl-L-methionine</name>
        <dbReference type="ChEBI" id="CHEBI:59789"/>
    </ligand>
</feature>
<dbReference type="InterPro" id="IPR029063">
    <property type="entry name" value="SAM-dependent_MTases_sf"/>
</dbReference>
<keyword evidence="1" id="KW-0694">RNA-binding</keyword>
<dbReference type="RefSeq" id="WP_144229350.1">
    <property type="nucleotide sequence ID" value="NZ_CBCRVV010000005.1"/>
</dbReference>
<dbReference type="InterPro" id="IPR007473">
    <property type="entry name" value="RlmJ"/>
</dbReference>
<feature type="binding site" evidence="1">
    <location>
        <position position="126"/>
    </location>
    <ligand>
        <name>S-adenosyl-L-methionine</name>
        <dbReference type="ChEBI" id="CHEBI:59789"/>
    </ligand>
</feature>
<dbReference type="AlphaFoldDB" id="A0A556QQU0"/>
<dbReference type="OrthoDB" id="9791274at2"/>
<reference evidence="2 3" key="1">
    <citation type="submission" date="2019-07" db="EMBL/GenBank/DDBJ databases">
        <title>Description of 53C-WASEF.</title>
        <authorList>
            <person name="Pitt A."/>
            <person name="Hahn M.W."/>
        </authorList>
    </citation>
    <scope>NUCLEOTIDE SEQUENCE [LARGE SCALE GENOMIC DNA]</scope>
    <source>
        <strain evidence="2 3">53C-WASEF</strain>
    </source>
</reference>
<comment type="catalytic activity">
    <reaction evidence="1">
        <text>adenosine(2030) in 23S rRNA + S-adenosyl-L-methionine = N(6)-methyladenosine(2030) in 23S rRNA + S-adenosyl-L-homocysteine + H(+)</text>
        <dbReference type="Rhea" id="RHEA:43736"/>
        <dbReference type="Rhea" id="RHEA-COMP:10668"/>
        <dbReference type="Rhea" id="RHEA-COMP:10669"/>
        <dbReference type="ChEBI" id="CHEBI:15378"/>
        <dbReference type="ChEBI" id="CHEBI:57856"/>
        <dbReference type="ChEBI" id="CHEBI:59789"/>
        <dbReference type="ChEBI" id="CHEBI:74411"/>
        <dbReference type="ChEBI" id="CHEBI:74449"/>
        <dbReference type="EC" id="2.1.1.266"/>
    </reaction>
</comment>
<evidence type="ECO:0000313" key="3">
    <source>
        <dbReference type="Proteomes" id="UP000315648"/>
    </source>
</evidence>
<dbReference type="SUPFAM" id="SSF53335">
    <property type="entry name" value="S-adenosyl-L-methionine-dependent methyltransferases"/>
    <property type="match status" value="1"/>
</dbReference>
<dbReference type="EC" id="2.1.1.266" evidence="1"/>
<dbReference type="GO" id="GO:0070475">
    <property type="term" value="P:rRNA base methylation"/>
    <property type="evidence" value="ECO:0007669"/>
    <property type="project" value="UniProtKB-UniRule"/>
</dbReference>
<comment type="similarity">
    <text evidence="1">Belongs to the RlmJ family.</text>
</comment>
<evidence type="ECO:0000256" key="1">
    <source>
        <dbReference type="HAMAP-Rule" id="MF_00934"/>
    </source>
</evidence>
<keyword evidence="1 2" id="KW-0808">Transferase</keyword>
<feature type="binding site" evidence="1">
    <location>
        <begin position="151"/>
        <end position="152"/>
    </location>
    <ligand>
        <name>S-adenosyl-L-methionine</name>
        <dbReference type="ChEBI" id="CHEBI:59789"/>
    </ligand>
</feature>
<comment type="function">
    <text evidence="1">Specifically methylates the adenine in position 2030 of 23S rRNA.</text>
</comment>
<keyword evidence="3" id="KW-1185">Reference proteome</keyword>
<dbReference type="PANTHER" id="PTHR37426">
    <property type="entry name" value="RIBOSOMAL RNA LARGE SUBUNIT METHYLTRANSFERASE J"/>
    <property type="match status" value="1"/>
</dbReference>
<name>A0A556QQU0_9BACT</name>
<gene>
    <name evidence="1" type="primary">rlmJ</name>
    <name evidence="2" type="ORF">FPL22_06825</name>
</gene>
<dbReference type="PANTHER" id="PTHR37426:SF1">
    <property type="entry name" value="RIBOSOMAL RNA LARGE SUBUNIT METHYLTRANSFERASE J"/>
    <property type="match status" value="1"/>
</dbReference>
<feature type="active site" description="Proton acceptor" evidence="1">
    <location>
        <position position="172"/>
    </location>
</feature>
<organism evidence="2 3">
    <name type="scientific">Rariglobus hedericola</name>
    <dbReference type="NCBI Taxonomy" id="2597822"/>
    <lineage>
        <taxon>Bacteria</taxon>
        <taxon>Pseudomonadati</taxon>
        <taxon>Verrucomicrobiota</taxon>
        <taxon>Opitutia</taxon>
        <taxon>Opitutales</taxon>
        <taxon>Opitutaceae</taxon>
        <taxon>Rariglobus</taxon>
    </lineage>
</organism>
<dbReference type="Gene3D" id="3.40.50.150">
    <property type="entry name" value="Vaccinia Virus protein VP39"/>
    <property type="match status" value="1"/>
</dbReference>
<feature type="site" description="Interaction with substrate rRNA" evidence="1">
    <location>
        <position position="3"/>
    </location>
</feature>
<dbReference type="Proteomes" id="UP000315648">
    <property type="component" value="Unassembled WGS sequence"/>
</dbReference>
<comment type="caution">
    <text evidence="2">The sequence shown here is derived from an EMBL/GenBank/DDBJ whole genome shotgun (WGS) entry which is preliminary data.</text>
</comment>
<keyword evidence="1" id="KW-0949">S-adenosyl-L-methionine</keyword>
<accession>A0A556QQU0</accession>
<keyword evidence="1 2" id="KW-0489">Methyltransferase</keyword>
<sequence>MNYRHSYHAGNFADVMKHAVLVRVVRAMQRKERGFLYVDTHAGRGRYDLASAARGDTLERKPEWPDGIGRLWNRTRMPEVLADYVAQVKAYDQKMGNLEALPRFYPGSPRIVRALARPQDRLSLFEKQHDEAGELRAEFARSSGVGIQSADGYAGLRGQLPPPEKRALVLIDPPFESKDEFERVAATVADALKRSPAATIMVWYPLTERARVDMFFDDLAALSLPPTFSLELTVVGPMHPMKMKGCGLVVINPPYEIDKELTPCCTWMAEMLAQDQGGRAELRWLVKEA</sequence>
<feature type="binding site" evidence="1">
    <location>
        <position position="41"/>
    </location>
    <ligand>
        <name>S-adenosyl-L-methionine</name>
        <dbReference type="ChEBI" id="CHEBI:59789"/>
    </ligand>
</feature>
<dbReference type="GO" id="GO:0003723">
    <property type="term" value="F:RNA binding"/>
    <property type="evidence" value="ECO:0007669"/>
    <property type="project" value="UniProtKB-UniRule"/>
</dbReference>
<feature type="binding site" evidence="1">
    <location>
        <position position="18"/>
    </location>
    <ligand>
        <name>S-adenosyl-L-methionine</name>
        <dbReference type="ChEBI" id="CHEBI:59789"/>
    </ligand>
</feature>
<comment type="subunit">
    <text evidence="1">Monomer.</text>
</comment>
<evidence type="ECO:0000313" key="2">
    <source>
        <dbReference type="EMBL" id="TSJ79007.1"/>
    </source>
</evidence>
<dbReference type="HAMAP" id="MF_00934">
    <property type="entry name" value="23SrRNA_methyltr_J"/>
    <property type="match status" value="1"/>
</dbReference>
<dbReference type="EMBL" id="VMBG01000001">
    <property type="protein sequence ID" value="TSJ79007.1"/>
    <property type="molecule type" value="Genomic_DNA"/>
</dbReference>
<dbReference type="Pfam" id="PF04378">
    <property type="entry name" value="RsmJ"/>
    <property type="match status" value="1"/>
</dbReference>
<keyword evidence="1" id="KW-0698">rRNA processing</keyword>
<proteinExistence type="inferred from homology"/>